<name>A0ABR5DPR9_RICPA</name>
<comment type="caution">
    <text evidence="1">The sequence shown here is derived from an EMBL/GenBank/DDBJ whole genome shotgun (WGS) entry which is preliminary data.</text>
</comment>
<organism evidence="1 2">
    <name type="scientific">Rickettsia parkeri str. Tate's Hell</name>
    <dbReference type="NCBI Taxonomy" id="1359189"/>
    <lineage>
        <taxon>Bacteria</taxon>
        <taxon>Pseudomonadati</taxon>
        <taxon>Pseudomonadota</taxon>
        <taxon>Alphaproteobacteria</taxon>
        <taxon>Rickettsiales</taxon>
        <taxon>Rickettsiaceae</taxon>
        <taxon>Rickettsieae</taxon>
        <taxon>Rickettsia</taxon>
        <taxon>spotted fever group</taxon>
    </lineage>
</organism>
<reference evidence="1 2" key="1">
    <citation type="submission" date="2015-02" db="EMBL/GenBank/DDBJ databases">
        <title>Genome Sequencing of Rickettsiales.</title>
        <authorList>
            <person name="Daugherty S.C."/>
            <person name="Su Q."/>
            <person name="Abolude K."/>
            <person name="Beier-Sexton M."/>
            <person name="Carlyon J.A."/>
            <person name="Carter R."/>
            <person name="Day N.P."/>
            <person name="Dumler S.J."/>
            <person name="Dyachenko V."/>
            <person name="Godinez A."/>
            <person name="Kurtti T.J."/>
            <person name="Lichay M."/>
            <person name="Mullins K.E."/>
            <person name="Ott S."/>
            <person name="Pappas-Brown V."/>
            <person name="Paris D.H."/>
            <person name="Patel P."/>
            <person name="Richards A.L."/>
            <person name="Sadzewicz L."/>
            <person name="Sears K."/>
            <person name="Seidman D."/>
            <person name="Sengamalay N."/>
            <person name="Stenos J."/>
            <person name="Tallon L.J."/>
            <person name="Vincent G."/>
            <person name="Fraser C.M."/>
            <person name="Munderloh U."/>
            <person name="Dunning-Hotopp J.C."/>
        </authorList>
    </citation>
    <scope>NUCLEOTIDE SEQUENCE [LARGE SCALE GENOMIC DNA]</scope>
    <source>
        <strain evidence="1 2">Tate's Hell</strain>
    </source>
</reference>
<protein>
    <submittedName>
        <fullName evidence="1">Uncharacterized protein</fullName>
    </submittedName>
</protein>
<evidence type="ECO:0000313" key="1">
    <source>
        <dbReference type="EMBL" id="KJW00737.1"/>
    </source>
</evidence>
<gene>
    <name evidence="1" type="ORF">RPATATE_0278</name>
</gene>
<proteinExistence type="predicted"/>
<accession>A0ABR5DPR9</accession>
<dbReference type="Proteomes" id="UP000035491">
    <property type="component" value="Unassembled WGS sequence"/>
</dbReference>
<sequence length="101" mass="11811">MIHQLTSFLTTVARITTTARATIGDQEYNMLQIGYNGENYYIDPTTKNLIVSNCPKNNMAAMEYSKRIELLNNDIMNLIFRGFFKIKKVLTNYRRGYYYCS</sequence>
<keyword evidence="2" id="KW-1185">Reference proteome</keyword>
<dbReference type="RefSeq" id="WP_041472248.1">
    <property type="nucleotide sequence ID" value="NZ_LAOO01000001.1"/>
</dbReference>
<dbReference type="EMBL" id="LAOO01000001">
    <property type="protein sequence ID" value="KJW00737.1"/>
    <property type="molecule type" value="Genomic_DNA"/>
</dbReference>
<evidence type="ECO:0000313" key="2">
    <source>
        <dbReference type="Proteomes" id="UP000035491"/>
    </source>
</evidence>